<feature type="region of interest" description="Disordered" evidence="1">
    <location>
        <begin position="36"/>
        <end position="60"/>
    </location>
</feature>
<dbReference type="GO" id="GO:0004527">
    <property type="term" value="F:exonuclease activity"/>
    <property type="evidence" value="ECO:0007669"/>
    <property type="project" value="UniProtKB-KW"/>
</dbReference>
<evidence type="ECO:0000313" key="3">
    <source>
        <dbReference type="Proteomes" id="UP000008851"/>
    </source>
</evidence>
<keyword evidence="2" id="KW-0378">Hydrolase</keyword>
<sequence length="60" mass="6896">MQRSKTDRPAPAAAQLPNAAAREMTLFTLNLHHDREDWPGRRAYDDALTSPKSSSDWRRM</sequence>
<accession>G7TI99</accession>
<dbReference type="KEGG" id="xor:XOC_2701"/>
<gene>
    <name evidence="2" type="ORF">XOC_2701</name>
</gene>
<proteinExistence type="predicted"/>
<dbReference type="EMBL" id="CP003057">
    <property type="protein sequence ID" value="AEQ96810.1"/>
    <property type="molecule type" value="Genomic_DNA"/>
</dbReference>
<name>G7TI99_XANOB</name>
<dbReference type="AlphaFoldDB" id="G7TI99"/>
<dbReference type="GO" id="GO:0004519">
    <property type="term" value="F:endonuclease activity"/>
    <property type="evidence" value="ECO:0007669"/>
    <property type="project" value="UniProtKB-KW"/>
</dbReference>
<protein>
    <submittedName>
        <fullName evidence="2">Endonuclease-exonuclease-phosphatase family protein</fullName>
    </submittedName>
</protein>
<reference evidence="2 3" key="1">
    <citation type="journal article" date="2011" name="J. Bacteriol.">
        <title>Two new complete genome sequences offer insight into host and tissue specificity of plant pathogenic Xanthomonas spp.</title>
        <authorList>
            <person name="Bogdanove A.J."/>
            <person name="Koebnik R."/>
            <person name="Lu H."/>
            <person name="Furutani A."/>
            <person name="Angiuoli S.V."/>
            <person name="Patil P.B."/>
            <person name="Van Sluys M.A."/>
            <person name="Ryan R.P."/>
            <person name="Meyer D.F."/>
            <person name="Han S.W."/>
            <person name="Aparna G."/>
            <person name="Rajaram M."/>
            <person name="Delcher A.L."/>
            <person name="Phillippy A.M."/>
            <person name="Puiu D."/>
            <person name="Schatz M.C."/>
            <person name="Shumway M."/>
            <person name="Sommer D.D."/>
            <person name="Trapnell C."/>
            <person name="Benahmed F."/>
            <person name="Dimitrov G."/>
            <person name="Madupu R."/>
            <person name="Radune D."/>
            <person name="Sullivan S."/>
            <person name="Jha G."/>
            <person name="Ishihara H."/>
            <person name="Lee S.W."/>
            <person name="Pandey A."/>
            <person name="Sharma V."/>
            <person name="Sriariyanun M."/>
            <person name="Szurek B."/>
            <person name="Vera-Cruz C.M."/>
            <person name="Dorman K.S."/>
            <person name="Ronald P.C."/>
            <person name="Verdier V."/>
            <person name="Dow J.M."/>
            <person name="Sonti R.V."/>
            <person name="Tsuge S."/>
            <person name="Brendel V.P."/>
            <person name="Rabinowicz P.D."/>
            <person name="Leach J.E."/>
            <person name="White F.F."/>
            <person name="Salzberg S.L."/>
        </authorList>
    </citation>
    <scope>NUCLEOTIDE SEQUENCE [LARGE SCALE GENOMIC DNA]</scope>
    <source>
        <strain evidence="2 3">BLS256</strain>
    </source>
</reference>
<feature type="compositionally biased region" description="Basic and acidic residues" evidence="1">
    <location>
        <begin position="36"/>
        <end position="45"/>
    </location>
</feature>
<keyword evidence="2" id="KW-0255">Endonuclease</keyword>
<keyword evidence="2" id="KW-0269">Exonuclease</keyword>
<evidence type="ECO:0000313" key="2">
    <source>
        <dbReference type="EMBL" id="AEQ96810.1"/>
    </source>
</evidence>
<evidence type="ECO:0000256" key="1">
    <source>
        <dbReference type="SAM" id="MobiDB-lite"/>
    </source>
</evidence>
<dbReference type="Proteomes" id="UP000008851">
    <property type="component" value="Chromosome"/>
</dbReference>
<dbReference type="HOGENOM" id="CLU_2940778_0_0_6"/>
<organism evidence="2 3">
    <name type="scientific">Xanthomonas oryzae pv. oryzicola (strain BLS256)</name>
    <dbReference type="NCBI Taxonomy" id="383407"/>
    <lineage>
        <taxon>Bacteria</taxon>
        <taxon>Pseudomonadati</taxon>
        <taxon>Pseudomonadota</taxon>
        <taxon>Gammaproteobacteria</taxon>
        <taxon>Lysobacterales</taxon>
        <taxon>Lysobacteraceae</taxon>
        <taxon>Xanthomonas</taxon>
    </lineage>
</organism>
<keyword evidence="2" id="KW-0540">Nuclease</keyword>